<dbReference type="AlphaFoldDB" id="A0A1I5WRZ4"/>
<evidence type="ECO:0000313" key="3">
    <source>
        <dbReference type="EMBL" id="SFQ22287.1"/>
    </source>
</evidence>
<evidence type="ECO:0000256" key="1">
    <source>
        <dbReference type="SAM" id="Phobius"/>
    </source>
</evidence>
<gene>
    <name evidence="3" type="ORF">SAMN04488506_1047</name>
</gene>
<evidence type="ECO:0000259" key="2">
    <source>
        <dbReference type="Pfam" id="PF17881"/>
    </source>
</evidence>
<dbReference type="Pfam" id="PF17881">
    <property type="entry name" value="TseB"/>
    <property type="match status" value="1"/>
</dbReference>
<dbReference type="InterPro" id="IPR041401">
    <property type="entry name" value="TseB-like_dom"/>
</dbReference>
<keyword evidence="1" id="KW-0472">Membrane</keyword>
<reference evidence="3 4" key="1">
    <citation type="submission" date="2016-10" db="EMBL/GenBank/DDBJ databases">
        <authorList>
            <person name="de Groot N.N."/>
        </authorList>
    </citation>
    <scope>NUCLEOTIDE SEQUENCE [LARGE SCALE GENOMIC DNA]</scope>
    <source>
        <strain evidence="3 4">DSM 20581</strain>
    </source>
</reference>
<keyword evidence="1" id="KW-1133">Transmembrane helix</keyword>
<dbReference type="Gene3D" id="3.10.450.40">
    <property type="match status" value="2"/>
</dbReference>
<name>A0A1I5WRZ4_9LACT</name>
<organism evidence="3 4">
    <name type="scientific">Desemzia incerta</name>
    <dbReference type="NCBI Taxonomy" id="82801"/>
    <lineage>
        <taxon>Bacteria</taxon>
        <taxon>Bacillati</taxon>
        <taxon>Bacillota</taxon>
        <taxon>Bacilli</taxon>
        <taxon>Lactobacillales</taxon>
        <taxon>Carnobacteriaceae</taxon>
        <taxon>Desemzia</taxon>
    </lineage>
</organism>
<evidence type="ECO:0000313" key="4">
    <source>
        <dbReference type="Proteomes" id="UP000199136"/>
    </source>
</evidence>
<dbReference type="RefSeq" id="WP_092480206.1">
    <property type="nucleotide sequence ID" value="NZ_FOXW01000003.1"/>
</dbReference>
<dbReference type="OrthoDB" id="2242521at2"/>
<accession>A0A1I5WRZ4</accession>
<keyword evidence="4" id="KW-1185">Reference proteome</keyword>
<protein>
    <submittedName>
        <fullName evidence="3">Uncharacterized protein YpmB</fullName>
    </submittedName>
</protein>
<dbReference type="STRING" id="82801.SAMN04488506_1047"/>
<feature type="transmembrane region" description="Helical" evidence="1">
    <location>
        <begin position="6"/>
        <end position="24"/>
    </location>
</feature>
<proteinExistence type="predicted"/>
<sequence>MKKKVLIVSIILMIVVIVFSISVYRTANAPLRRAEKEAFAVAKDAAGLTEVTDFYWYNGTQTYFTVTGLNEENEEIVAIVAQDGGATTVLNKKDLVTEKQAIQLAKKETNAKEVLEARIGIEKDVAVWEVAYKQENGRLGYYVLSLETGEWIKGIENI</sequence>
<dbReference type="InterPro" id="IPR046350">
    <property type="entry name" value="Cystatin_sf"/>
</dbReference>
<dbReference type="Proteomes" id="UP000199136">
    <property type="component" value="Unassembled WGS sequence"/>
</dbReference>
<keyword evidence="1" id="KW-0812">Transmembrane</keyword>
<feature type="domain" description="Cell wall elongation regulator TseB-like" evidence="2">
    <location>
        <begin position="37"/>
        <end position="80"/>
    </location>
</feature>
<dbReference type="EMBL" id="FOXW01000003">
    <property type="protein sequence ID" value="SFQ22287.1"/>
    <property type="molecule type" value="Genomic_DNA"/>
</dbReference>
<dbReference type="SUPFAM" id="SSF54403">
    <property type="entry name" value="Cystatin/monellin"/>
    <property type="match status" value="2"/>
</dbReference>